<evidence type="ECO:0000313" key="2">
    <source>
        <dbReference type="Proteomes" id="UP000054485"/>
    </source>
</evidence>
<reference evidence="1 2" key="1">
    <citation type="submission" date="2014-04" db="EMBL/GenBank/DDBJ databases">
        <authorList>
            <consortium name="DOE Joint Genome Institute"/>
            <person name="Kuo A."/>
            <person name="Ruytinx J."/>
            <person name="Rineau F."/>
            <person name="Colpaert J."/>
            <person name="Kohler A."/>
            <person name="Nagy L.G."/>
            <person name="Floudas D."/>
            <person name="Copeland A."/>
            <person name="Barry K.W."/>
            <person name="Cichocki N."/>
            <person name="Veneault-Fourrey C."/>
            <person name="LaButti K."/>
            <person name="Lindquist E.A."/>
            <person name="Lipzen A."/>
            <person name="Lundell T."/>
            <person name="Morin E."/>
            <person name="Murat C."/>
            <person name="Sun H."/>
            <person name="Tunlid A."/>
            <person name="Henrissat B."/>
            <person name="Grigoriev I.V."/>
            <person name="Hibbett D.S."/>
            <person name="Martin F."/>
            <person name="Nordberg H.P."/>
            <person name="Cantor M.N."/>
            <person name="Hua S.X."/>
        </authorList>
    </citation>
    <scope>NUCLEOTIDE SEQUENCE [LARGE SCALE GENOMIC DNA]</scope>
    <source>
        <strain evidence="1 2">UH-Slu-Lm8-n1</strain>
    </source>
</reference>
<organism evidence="1 2">
    <name type="scientific">Suillus luteus UH-Slu-Lm8-n1</name>
    <dbReference type="NCBI Taxonomy" id="930992"/>
    <lineage>
        <taxon>Eukaryota</taxon>
        <taxon>Fungi</taxon>
        <taxon>Dikarya</taxon>
        <taxon>Basidiomycota</taxon>
        <taxon>Agaricomycotina</taxon>
        <taxon>Agaricomycetes</taxon>
        <taxon>Agaricomycetidae</taxon>
        <taxon>Boletales</taxon>
        <taxon>Suillineae</taxon>
        <taxon>Suillaceae</taxon>
        <taxon>Suillus</taxon>
    </lineage>
</organism>
<accession>A0A0D0APE4</accession>
<keyword evidence="2" id="KW-1185">Reference proteome</keyword>
<name>A0A0D0APE4_9AGAM</name>
<gene>
    <name evidence="1" type="ORF">CY34DRAFT_16517</name>
</gene>
<reference evidence="2" key="2">
    <citation type="submission" date="2015-01" db="EMBL/GenBank/DDBJ databases">
        <title>Evolutionary Origins and Diversification of the Mycorrhizal Mutualists.</title>
        <authorList>
            <consortium name="DOE Joint Genome Institute"/>
            <consortium name="Mycorrhizal Genomics Consortium"/>
            <person name="Kohler A."/>
            <person name="Kuo A."/>
            <person name="Nagy L.G."/>
            <person name="Floudas D."/>
            <person name="Copeland A."/>
            <person name="Barry K.W."/>
            <person name="Cichocki N."/>
            <person name="Veneault-Fourrey C."/>
            <person name="LaButti K."/>
            <person name="Lindquist E.A."/>
            <person name="Lipzen A."/>
            <person name="Lundell T."/>
            <person name="Morin E."/>
            <person name="Murat C."/>
            <person name="Riley R."/>
            <person name="Ohm R."/>
            <person name="Sun H."/>
            <person name="Tunlid A."/>
            <person name="Henrissat B."/>
            <person name="Grigoriev I.V."/>
            <person name="Hibbett D.S."/>
            <person name="Martin F."/>
        </authorList>
    </citation>
    <scope>NUCLEOTIDE SEQUENCE [LARGE SCALE GENOMIC DNA]</scope>
    <source>
        <strain evidence="2">UH-Slu-Lm8-n1</strain>
    </source>
</reference>
<dbReference type="OrthoDB" id="2900663at2759"/>
<proteinExistence type="predicted"/>
<dbReference type="Proteomes" id="UP000054485">
    <property type="component" value="Unassembled WGS sequence"/>
</dbReference>
<evidence type="ECO:0000313" key="1">
    <source>
        <dbReference type="EMBL" id="KIK36232.1"/>
    </source>
</evidence>
<sequence length="223" mass="24683">MPHRVEELMYHTVILTSEFQARDFIDSHPLASAKVKSLCLGGTLQLMTAARIIELCQSIDNLALWVLPEGDMPNVPACLLTALNRLPLSRLSVRLSAIFCRTATPYLPSIPLFGKVTHLELLEGWVLFGFPQATGIHQLTQLTHLSLRVVVHQTAPALLQMILAECASLEVLVLRVINGVEDIEAWLKVKGLDDPRIMVTATDPHNFWDSLTSDNSETTTIAL</sequence>
<protein>
    <submittedName>
        <fullName evidence="1">Uncharacterized protein</fullName>
    </submittedName>
</protein>
<dbReference type="InParanoid" id="A0A0D0APE4"/>
<dbReference type="AlphaFoldDB" id="A0A0D0APE4"/>
<dbReference type="EMBL" id="KN835547">
    <property type="protein sequence ID" value="KIK36232.1"/>
    <property type="molecule type" value="Genomic_DNA"/>
</dbReference>
<dbReference type="HOGENOM" id="CLU_051720_0_1_1"/>